<organism evidence="2 3">
    <name type="scientific">Enterobacillus tribolii</name>
    <dbReference type="NCBI Taxonomy" id="1487935"/>
    <lineage>
        <taxon>Bacteria</taxon>
        <taxon>Pseudomonadati</taxon>
        <taxon>Pseudomonadota</taxon>
        <taxon>Gammaproteobacteria</taxon>
        <taxon>Enterobacterales</taxon>
        <taxon>Hafniaceae</taxon>
        <taxon>Enterobacillus</taxon>
    </lineage>
</organism>
<evidence type="ECO:0000256" key="1">
    <source>
        <dbReference type="SAM" id="Phobius"/>
    </source>
</evidence>
<protein>
    <submittedName>
        <fullName evidence="2">Uncharacterized protein</fullName>
    </submittedName>
</protein>
<keyword evidence="3" id="KW-1185">Reference proteome</keyword>
<feature type="transmembrane region" description="Helical" evidence="1">
    <location>
        <begin position="7"/>
        <end position="32"/>
    </location>
</feature>
<keyword evidence="1" id="KW-0472">Membrane</keyword>
<dbReference type="Proteomes" id="UP000254848">
    <property type="component" value="Unassembled WGS sequence"/>
</dbReference>
<proteinExistence type="predicted"/>
<keyword evidence="1" id="KW-1133">Transmembrane helix</keyword>
<dbReference type="EMBL" id="QRAP01000005">
    <property type="protein sequence ID" value="RDK90788.1"/>
    <property type="molecule type" value="Genomic_DNA"/>
</dbReference>
<name>A0A370QPS4_9GAMM</name>
<reference evidence="2 3" key="1">
    <citation type="submission" date="2018-07" db="EMBL/GenBank/DDBJ databases">
        <title>Genomic Encyclopedia of Type Strains, Phase IV (KMG-IV): sequencing the most valuable type-strain genomes for metagenomic binning, comparative biology and taxonomic classification.</title>
        <authorList>
            <person name="Goeker M."/>
        </authorList>
    </citation>
    <scope>NUCLEOTIDE SEQUENCE [LARGE SCALE GENOMIC DNA]</scope>
    <source>
        <strain evidence="2 3">DSM 103736</strain>
    </source>
</reference>
<dbReference type="AlphaFoldDB" id="A0A370QPS4"/>
<sequence>MSDHRDLIVLLSGFVAVFLTTGIFFVVLITMVENIYSSDSIVLRLYSSISVMLCDFG</sequence>
<keyword evidence="1" id="KW-0812">Transmembrane</keyword>
<comment type="caution">
    <text evidence="2">The sequence shown here is derived from an EMBL/GenBank/DDBJ whole genome shotgun (WGS) entry which is preliminary data.</text>
</comment>
<gene>
    <name evidence="2" type="ORF">C8D90_10568</name>
</gene>
<accession>A0A370QPS4</accession>
<evidence type="ECO:0000313" key="3">
    <source>
        <dbReference type="Proteomes" id="UP000254848"/>
    </source>
</evidence>
<evidence type="ECO:0000313" key="2">
    <source>
        <dbReference type="EMBL" id="RDK90788.1"/>
    </source>
</evidence>